<dbReference type="Gene3D" id="3.30.360.10">
    <property type="entry name" value="Dihydrodipicolinate Reductase, domain 2"/>
    <property type="match status" value="1"/>
</dbReference>
<sequence length="161" mass="18121">MPTVFSKLDRVNTFGDAEDYAKLILTAPGKPLVDVEISCCNAYPSFTYNICGSQGSLKGNMGRIDWKYFKPEEAPAQTLIKTPLETPERLPAYCSEPLKWYEEPWSVKDIGTFTYASAGLYQTIYNHLTQGTPLVVTPHQVRQQIAVMEEVHRQNPLSVFA</sequence>
<proteinExistence type="predicted"/>
<comment type="caution">
    <text evidence="1">The sequence shown here is derived from an EMBL/GenBank/DDBJ whole genome shotgun (WGS) entry which is preliminary data.</text>
</comment>
<gene>
    <name evidence="1" type="ORF">JQM67_06860</name>
</gene>
<evidence type="ECO:0008006" key="3">
    <source>
        <dbReference type="Google" id="ProtNLM"/>
    </source>
</evidence>
<dbReference type="EMBL" id="JAFBIT010000002">
    <property type="protein sequence ID" value="MCF2652316.1"/>
    <property type="molecule type" value="Genomic_DNA"/>
</dbReference>
<name>A0ABS9CMF4_9FIRM</name>
<protein>
    <recommendedName>
        <fullName evidence="3">Gfo/Idh/MocA-like oxidoreductase C-terminal domain-containing protein</fullName>
    </recommendedName>
</protein>
<evidence type="ECO:0000313" key="2">
    <source>
        <dbReference type="Proteomes" id="UP001299220"/>
    </source>
</evidence>
<reference evidence="1 2" key="1">
    <citation type="submission" date="2020-12" db="EMBL/GenBank/DDBJ databases">
        <title>Whole genome sequences of gut porcine anaerobes.</title>
        <authorList>
            <person name="Kubasova T."/>
            <person name="Jahodarova E."/>
            <person name="Rychlik I."/>
        </authorList>
    </citation>
    <scope>NUCLEOTIDE SEQUENCE [LARGE SCALE GENOMIC DNA]</scope>
    <source>
        <strain evidence="1 2">An867</strain>
    </source>
</reference>
<accession>A0ABS9CMF4</accession>
<dbReference type="Proteomes" id="UP001299220">
    <property type="component" value="Unassembled WGS sequence"/>
</dbReference>
<keyword evidence="2" id="KW-1185">Reference proteome</keyword>
<organism evidence="1 2">
    <name type="scientific">Anaeromassilibacillus senegalensis</name>
    <dbReference type="NCBI Taxonomy" id="1673717"/>
    <lineage>
        <taxon>Bacteria</taxon>
        <taxon>Bacillati</taxon>
        <taxon>Bacillota</taxon>
        <taxon>Clostridia</taxon>
        <taxon>Eubacteriales</taxon>
        <taxon>Acutalibacteraceae</taxon>
        <taxon>Anaeromassilibacillus</taxon>
    </lineage>
</organism>
<evidence type="ECO:0000313" key="1">
    <source>
        <dbReference type="EMBL" id="MCF2652316.1"/>
    </source>
</evidence>